<dbReference type="InParanoid" id="A0A409YX27"/>
<dbReference type="OrthoDB" id="3204824at2759"/>
<comment type="caution">
    <text evidence="2">The sequence shown here is derived from an EMBL/GenBank/DDBJ whole genome shotgun (WGS) entry which is preliminary data.</text>
</comment>
<evidence type="ECO:0000313" key="3">
    <source>
        <dbReference type="Proteomes" id="UP000284706"/>
    </source>
</evidence>
<sequence>MQSSTVFVNSSSTAKSFWSFLEPPKLLFLPIHSFSHRPVYSQQDASSPPVKLCPSSSRTDACHRPGPSLQRTINVKLLEAPDVIRSALQALLPLSSDDEVKLVSIPLHPIMCTPLIIWRETVTSARDYLLGVLIEIERRRVIVCQGKRTKRTLWDNLQAAIVRCWQRVSTDISRFLLHEAFAEIGAQSKIAAQVKPYSGIYTRVLIVPSKQHIMASDRYTSNAVEISYDEFSSFEICALTFTTPLCISLPCLHDSMNRPSLSQIPRSGQPRSRSTDLCQSCKRVHLVWRAFTRTIVILNWPENW</sequence>
<reference evidence="2 3" key="1">
    <citation type="journal article" date="2018" name="Evol. Lett.">
        <title>Horizontal gene cluster transfer increased hallucinogenic mushroom diversity.</title>
        <authorList>
            <person name="Reynolds H.T."/>
            <person name="Vijayakumar V."/>
            <person name="Gluck-Thaler E."/>
            <person name="Korotkin H.B."/>
            <person name="Matheny P.B."/>
            <person name="Slot J.C."/>
        </authorList>
    </citation>
    <scope>NUCLEOTIDE SEQUENCE [LARGE SCALE GENOMIC DNA]</scope>
    <source>
        <strain evidence="2 3">SRW20</strain>
    </source>
</reference>
<keyword evidence="3" id="KW-1185">Reference proteome</keyword>
<dbReference type="Proteomes" id="UP000284706">
    <property type="component" value="Unassembled WGS sequence"/>
</dbReference>
<evidence type="ECO:0000256" key="1">
    <source>
        <dbReference type="SAM" id="MobiDB-lite"/>
    </source>
</evidence>
<dbReference type="EMBL" id="NHYE01000096">
    <property type="protein sequence ID" value="PPR07547.1"/>
    <property type="molecule type" value="Genomic_DNA"/>
</dbReference>
<accession>A0A409YX27</accession>
<gene>
    <name evidence="2" type="ORF">CVT26_002465</name>
</gene>
<name>A0A409YX27_9AGAR</name>
<feature type="region of interest" description="Disordered" evidence="1">
    <location>
        <begin position="40"/>
        <end position="59"/>
    </location>
</feature>
<proteinExistence type="predicted"/>
<organism evidence="2 3">
    <name type="scientific">Gymnopilus dilepis</name>
    <dbReference type="NCBI Taxonomy" id="231916"/>
    <lineage>
        <taxon>Eukaryota</taxon>
        <taxon>Fungi</taxon>
        <taxon>Dikarya</taxon>
        <taxon>Basidiomycota</taxon>
        <taxon>Agaricomycotina</taxon>
        <taxon>Agaricomycetes</taxon>
        <taxon>Agaricomycetidae</taxon>
        <taxon>Agaricales</taxon>
        <taxon>Agaricineae</taxon>
        <taxon>Hymenogastraceae</taxon>
        <taxon>Gymnopilus</taxon>
    </lineage>
</organism>
<dbReference type="AlphaFoldDB" id="A0A409YX27"/>
<evidence type="ECO:0000313" key="2">
    <source>
        <dbReference type="EMBL" id="PPR07547.1"/>
    </source>
</evidence>
<protein>
    <submittedName>
        <fullName evidence="2">Uncharacterized protein</fullName>
    </submittedName>
</protein>
<dbReference type="STRING" id="231916.A0A409YX27"/>